<dbReference type="Pfam" id="PF00241">
    <property type="entry name" value="Cofilin_ADF"/>
    <property type="match status" value="1"/>
</dbReference>
<dbReference type="EMBL" id="OV696689">
    <property type="protein sequence ID" value="CAH1263427.1"/>
    <property type="molecule type" value="Genomic_DNA"/>
</dbReference>
<dbReference type="PANTHER" id="PTHR11913">
    <property type="entry name" value="COFILIN-RELATED"/>
    <property type="match status" value="1"/>
</dbReference>
<dbReference type="Proteomes" id="UP000838412">
    <property type="component" value="Chromosome 4"/>
</dbReference>
<keyword evidence="3" id="KW-1133">Transmembrane helix</keyword>
<accession>A0A8K0EU33</accession>
<keyword evidence="3" id="KW-0472">Membrane</keyword>
<dbReference type="SMART" id="SM00102">
    <property type="entry name" value="ADF"/>
    <property type="match status" value="1"/>
</dbReference>
<dbReference type="AlphaFoldDB" id="A0A8K0EU33"/>
<keyword evidence="2" id="KW-0009">Actin-binding</keyword>
<keyword evidence="6" id="KW-1185">Reference proteome</keyword>
<dbReference type="PROSITE" id="PS51263">
    <property type="entry name" value="ADF_H"/>
    <property type="match status" value="1"/>
</dbReference>
<dbReference type="GO" id="GO:0030042">
    <property type="term" value="P:actin filament depolymerization"/>
    <property type="evidence" value="ECO:0007669"/>
    <property type="project" value="InterPro"/>
</dbReference>
<gene>
    <name evidence="5" type="primary">DSTN</name>
    <name evidence="5" type="ORF">BLAG_LOCUS18129</name>
</gene>
<evidence type="ECO:0000256" key="1">
    <source>
        <dbReference type="ARBA" id="ARBA00006844"/>
    </source>
</evidence>
<proteinExistence type="inferred from homology"/>
<comment type="similarity">
    <text evidence="1">Belongs to the actin-binding proteins ADF family.</text>
</comment>
<protein>
    <submittedName>
        <fullName evidence="5">DSTN protein</fullName>
    </submittedName>
</protein>
<evidence type="ECO:0000313" key="6">
    <source>
        <dbReference type="Proteomes" id="UP000838412"/>
    </source>
</evidence>
<evidence type="ECO:0000256" key="2">
    <source>
        <dbReference type="ARBA" id="ARBA00023203"/>
    </source>
</evidence>
<dbReference type="InterPro" id="IPR002108">
    <property type="entry name" value="ADF-H"/>
</dbReference>
<feature type="domain" description="ADF-H" evidence="4">
    <location>
        <begin position="66"/>
        <end position="221"/>
    </location>
</feature>
<dbReference type="Gene3D" id="3.40.20.10">
    <property type="entry name" value="Severin"/>
    <property type="match status" value="1"/>
</dbReference>
<dbReference type="GO" id="GO:0015629">
    <property type="term" value="C:actin cytoskeleton"/>
    <property type="evidence" value="ECO:0007669"/>
    <property type="project" value="InterPro"/>
</dbReference>
<keyword evidence="3" id="KW-0812">Transmembrane</keyword>
<evidence type="ECO:0000313" key="5">
    <source>
        <dbReference type="EMBL" id="CAH1263427.1"/>
    </source>
</evidence>
<dbReference type="GO" id="GO:0003779">
    <property type="term" value="F:actin binding"/>
    <property type="evidence" value="ECO:0007669"/>
    <property type="project" value="UniProtKB-KW"/>
</dbReference>
<dbReference type="OrthoDB" id="10249245at2759"/>
<dbReference type="InterPro" id="IPR017904">
    <property type="entry name" value="ADF/Cofilin"/>
</dbReference>
<feature type="transmembrane region" description="Helical" evidence="3">
    <location>
        <begin position="44"/>
        <end position="61"/>
    </location>
</feature>
<name>A0A8K0EU33_BRALA</name>
<dbReference type="InterPro" id="IPR029006">
    <property type="entry name" value="ADF-H/Gelsolin-like_dom_sf"/>
</dbReference>
<evidence type="ECO:0000259" key="4">
    <source>
        <dbReference type="PROSITE" id="PS51263"/>
    </source>
</evidence>
<evidence type="ECO:0000256" key="3">
    <source>
        <dbReference type="SAM" id="Phobius"/>
    </source>
</evidence>
<dbReference type="SUPFAM" id="SSF55753">
    <property type="entry name" value="Actin depolymerizing proteins"/>
    <property type="match status" value="1"/>
</dbReference>
<organism evidence="5 6">
    <name type="scientific">Branchiostoma lanceolatum</name>
    <name type="common">Common lancelet</name>
    <name type="synonym">Amphioxus lanceolatum</name>
    <dbReference type="NCBI Taxonomy" id="7740"/>
    <lineage>
        <taxon>Eukaryota</taxon>
        <taxon>Metazoa</taxon>
        <taxon>Chordata</taxon>
        <taxon>Cephalochordata</taxon>
        <taxon>Leptocardii</taxon>
        <taxon>Amphioxiformes</taxon>
        <taxon>Branchiostomatidae</taxon>
        <taxon>Branchiostoma</taxon>
    </lineage>
</organism>
<sequence length="225" mass="26215">MQRHLFTSAILETGIYLRQETDVRNGSRFCALEEKSERKRMKTAVVLVMVILLVSGLANVAPTEASGVIVSDKAVWALQLMHLNHEDEGVHGTEYVMLHIEDGVVQFQERSLLKTEDNIYEYRSTLKERYKWMLSRLDEDKCLYVMYNFPYLEQQEGDEAERKSHRILFIVWMPEDAKFKEKMLYASGKNAVKNALHSVYLEIEAFNKDDISYSRVHEKVSKSPE</sequence>
<reference evidence="5" key="1">
    <citation type="submission" date="2022-01" db="EMBL/GenBank/DDBJ databases">
        <authorList>
            <person name="Braso-Vives M."/>
        </authorList>
    </citation>
    <scope>NUCLEOTIDE SEQUENCE</scope>
</reference>